<keyword evidence="1" id="KW-0812">Transmembrane</keyword>
<accession>A0A4E9E6U0</accession>
<evidence type="ECO:0000313" key="3">
    <source>
        <dbReference type="EMBL" id="VIO55494.1"/>
    </source>
</evidence>
<sequence length="356" mass="41438">MTNTLNLGVFLDGPSKNHDREKQTFVEELWRQPLVETHIEALSAYFELLKREVYALLDTKSFNLSSLDFEHVLTIRDAILRRHSDTQEVLRKEVAEQLKTLNLPNEAISLAIMFVIRLLLMIKVKQYNGTINAQSHLLQISDNQNLKSVVDTIQTAPSLGYWNTISGFPPWFNVIDLEKKAGLRIDWTHYITEHLTIQGDTLYLFCNIEALKHINGAQEFLRTSKFFKEDFINETVRTVHLFFPETPHGYSSSQYLTWFHEHGEIKSWQRSLASLNTPTVSRLYNEYPVWNQRLAWVLEASKNQPNMGIKRIWQDDRDLSLWWTRWALITAVFLAVVFGLIQSITGIIQVVYAGRE</sequence>
<reference evidence="2" key="2">
    <citation type="submission" date="2021-03" db="EMBL/GenBank/DDBJ databases">
        <authorList>
            <person name="Alouane T."/>
            <person name="Langin T."/>
            <person name="Bonhomme L."/>
        </authorList>
    </citation>
    <scope>NUCLEOTIDE SEQUENCE</scope>
    <source>
        <strain evidence="2">MDC_Fg202</strain>
    </source>
</reference>
<dbReference type="Proteomes" id="UP000746612">
    <property type="component" value="Unassembled WGS sequence"/>
</dbReference>
<evidence type="ECO:0000256" key="1">
    <source>
        <dbReference type="SAM" id="Phobius"/>
    </source>
</evidence>
<feature type="transmembrane region" description="Helical" evidence="1">
    <location>
        <begin position="326"/>
        <end position="352"/>
    </location>
</feature>
<reference evidence="3" key="1">
    <citation type="submission" date="2019-04" db="EMBL/GenBank/DDBJ databases">
        <authorList>
            <person name="Melise S."/>
            <person name="Noan J."/>
            <person name="Okalmin O."/>
        </authorList>
    </citation>
    <scope>NUCLEOTIDE SEQUENCE</scope>
    <source>
        <strain evidence="3">FN9</strain>
    </source>
</reference>
<name>A0A4E9E6U0_GIBZA</name>
<proteinExistence type="predicted"/>
<protein>
    <submittedName>
        <fullName evidence="3">Uncharacterized protein</fullName>
    </submittedName>
</protein>
<organism evidence="3">
    <name type="scientific">Gibberella zeae</name>
    <name type="common">Wheat head blight fungus</name>
    <name type="synonym">Fusarium graminearum</name>
    <dbReference type="NCBI Taxonomy" id="5518"/>
    <lineage>
        <taxon>Eukaryota</taxon>
        <taxon>Fungi</taxon>
        <taxon>Dikarya</taxon>
        <taxon>Ascomycota</taxon>
        <taxon>Pezizomycotina</taxon>
        <taxon>Sordariomycetes</taxon>
        <taxon>Hypocreomycetidae</taxon>
        <taxon>Hypocreales</taxon>
        <taxon>Nectriaceae</taxon>
        <taxon>Fusarium</taxon>
    </lineage>
</organism>
<dbReference type="EMBL" id="CAAKMV010000120">
    <property type="protein sequence ID" value="VIO55494.1"/>
    <property type="molecule type" value="Genomic_DNA"/>
</dbReference>
<keyword evidence="1" id="KW-0472">Membrane</keyword>
<gene>
    <name evidence="3" type="ORF">FUG_LOCUS170385</name>
    <name evidence="2" type="ORF">MDCFG202_LOCUS335219</name>
</gene>
<evidence type="ECO:0000313" key="2">
    <source>
        <dbReference type="EMBL" id="CAG1990593.1"/>
    </source>
</evidence>
<dbReference type="AlphaFoldDB" id="A0A4E9E6U0"/>
<keyword evidence="1" id="KW-1133">Transmembrane helix</keyword>
<dbReference type="EMBL" id="CAJPIJ010000148">
    <property type="protein sequence ID" value="CAG1990593.1"/>
    <property type="molecule type" value="Genomic_DNA"/>
</dbReference>